<organism evidence="1 2">
    <name type="scientific">Phytophthora cactorum</name>
    <dbReference type="NCBI Taxonomy" id="29920"/>
    <lineage>
        <taxon>Eukaryota</taxon>
        <taxon>Sar</taxon>
        <taxon>Stramenopiles</taxon>
        <taxon>Oomycota</taxon>
        <taxon>Peronosporomycetes</taxon>
        <taxon>Peronosporales</taxon>
        <taxon>Peronosporaceae</taxon>
        <taxon>Phytophthora</taxon>
    </lineage>
</organism>
<evidence type="ECO:0000313" key="1">
    <source>
        <dbReference type="EMBL" id="KAG6947278.1"/>
    </source>
</evidence>
<dbReference type="EMBL" id="JAENGZ010001581">
    <property type="protein sequence ID" value="KAG6947278.1"/>
    <property type="molecule type" value="Genomic_DNA"/>
</dbReference>
<sequence>MLTGEIRANATANSVVKSKADISNHNVDNSGSVFGSLTMWNVPRDAPISQWESAFNNVDFIKVLRD</sequence>
<name>A0A8T1TTX2_9STRA</name>
<accession>A0A8T1TTX2</accession>
<dbReference type="Proteomes" id="UP000688947">
    <property type="component" value="Unassembled WGS sequence"/>
</dbReference>
<evidence type="ECO:0000313" key="2">
    <source>
        <dbReference type="Proteomes" id="UP000688947"/>
    </source>
</evidence>
<proteinExistence type="predicted"/>
<dbReference type="AlphaFoldDB" id="A0A8T1TTX2"/>
<protein>
    <submittedName>
        <fullName evidence="1">Uncharacterized protein</fullName>
    </submittedName>
</protein>
<gene>
    <name evidence="1" type="ORF">JG687_00016200</name>
</gene>
<reference evidence="1" key="1">
    <citation type="submission" date="2021-01" db="EMBL/GenBank/DDBJ databases">
        <title>Phytophthora aleatoria, a newly-described species from Pinus radiata is distinct from Phytophthora cactorum isolates based on comparative genomics.</title>
        <authorList>
            <person name="Mcdougal R."/>
            <person name="Panda P."/>
            <person name="Williams N."/>
            <person name="Studholme D.J."/>
        </authorList>
    </citation>
    <scope>NUCLEOTIDE SEQUENCE</scope>
    <source>
        <strain evidence="1">NZFS 3830</strain>
    </source>
</reference>
<comment type="caution">
    <text evidence="1">The sequence shown here is derived from an EMBL/GenBank/DDBJ whole genome shotgun (WGS) entry which is preliminary data.</text>
</comment>
<dbReference type="OrthoDB" id="10422451at2759"/>